<dbReference type="EMBL" id="CP001185">
    <property type="protein sequence ID" value="ACJ75494.1"/>
    <property type="molecule type" value="Genomic_DNA"/>
</dbReference>
<evidence type="ECO:0000313" key="1">
    <source>
        <dbReference type="EMBL" id="ACJ75494.1"/>
    </source>
</evidence>
<proteinExistence type="predicted"/>
<dbReference type="KEGG" id="taf:THA_1036"/>
<dbReference type="AlphaFoldDB" id="B7IHD0"/>
<protein>
    <submittedName>
        <fullName evidence="1">Uncharacterized protein</fullName>
    </submittedName>
</protein>
<organism evidence="1 2">
    <name type="scientific">Thermosipho africanus (strain TCF52B)</name>
    <dbReference type="NCBI Taxonomy" id="484019"/>
    <lineage>
        <taxon>Bacteria</taxon>
        <taxon>Thermotogati</taxon>
        <taxon>Thermotogota</taxon>
        <taxon>Thermotogae</taxon>
        <taxon>Thermotogales</taxon>
        <taxon>Fervidobacteriaceae</taxon>
        <taxon>Thermosipho</taxon>
    </lineage>
</organism>
<keyword evidence="2" id="KW-1185">Reference proteome</keyword>
<dbReference type="RefSeq" id="WP_004101069.1">
    <property type="nucleotide sequence ID" value="NC_011653.1"/>
</dbReference>
<evidence type="ECO:0000313" key="2">
    <source>
        <dbReference type="Proteomes" id="UP000002453"/>
    </source>
</evidence>
<gene>
    <name evidence="1" type="ordered locus">THA_1036</name>
</gene>
<sequence length="139" mass="15984">MKKFFLLAILLLNIIIIPQTINILWSYNENSVFVIDDLTKKAIVGYMEISSSPGFYMYILPTTNNSKVTVTNVWIGKKSISMNPNYPTKIGYKIFRWGYGMVSGDLILQFNYPDFDLSLNTINVTLDFNFIPMLSLIDF</sequence>
<dbReference type="OrthoDB" id="9897882at2"/>
<dbReference type="Proteomes" id="UP000002453">
    <property type="component" value="Chromosome"/>
</dbReference>
<accession>B7IHD0</accession>
<name>B7IHD0_THEAB</name>
<dbReference type="HOGENOM" id="CLU_1844145_0_0_0"/>
<reference evidence="1 2" key="1">
    <citation type="journal article" date="2009" name="J. Bacteriol.">
        <title>The genome of Thermosipho africanus TCF52B: lateral genetic connections to the Firmicutes and Archaea.</title>
        <authorList>
            <person name="Nesboe C.L."/>
            <person name="Bapteste E."/>
            <person name="Curtis B."/>
            <person name="Dahle H."/>
            <person name="Lopez P."/>
            <person name="Macleod D."/>
            <person name="Dlutek M."/>
            <person name="Bowman S."/>
            <person name="Zhaxybayeva O."/>
            <person name="Birkeland N.-K."/>
            <person name="Doolittle W.F."/>
        </authorList>
    </citation>
    <scope>NUCLEOTIDE SEQUENCE [LARGE SCALE GENOMIC DNA]</scope>
    <source>
        <strain evidence="1 2">TCF52B</strain>
    </source>
</reference>